<dbReference type="AlphaFoldDB" id="A0A4Y1QQT2"/>
<evidence type="ECO:0000313" key="1">
    <source>
        <dbReference type="EMBL" id="BBG94212.1"/>
    </source>
</evidence>
<sequence>MAECYFGCTQTKILVRSKWAVYQRATLPKLPREGLYSLFRMWYRKVQIRLFTVCWEGIMTCRQCSGDCVIWEESIDERPWEKARSISPLKMKEDDEVDNLDIKLDVKKKSKRVYQSPPPESLNAKTGLFSKRMKIIHRDPMLHAQRVAAIKKAKGTAAARKRASEALKVFFSDPENRRKRSIAMKDTVAVRGIGDTTVQN</sequence>
<proteinExistence type="predicted"/>
<dbReference type="InterPro" id="IPR051714">
    <property type="entry name" value="Znf_CCHC_NABP"/>
</dbReference>
<gene>
    <name evidence="1" type="ORF">Prudu_002437</name>
</gene>
<dbReference type="PANTHER" id="PTHR23002">
    <property type="entry name" value="ZINC FINGER CCHC DOMAIN CONTAINING PROTEIN"/>
    <property type="match status" value="1"/>
</dbReference>
<organism evidence="1">
    <name type="scientific">Prunus dulcis</name>
    <name type="common">Almond</name>
    <name type="synonym">Amygdalus dulcis</name>
    <dbReference type="NCBI Taxonomy" id="3755"/>
    <lineage>
        <taxon>Eukaryota</taxon>
        <taxon>Viridiplantae</taxon>
        <taxon>Streptophyta</taxon>
        <taxon>Embryophyta</taxon>
        <taxon>Tracheophyta</taxon>
        <taxon>Spermatophyta</taxon>
        <taxon>Magnoliopsida</taxon>
        <taxon>eudicotyledons</taxon>
        <taxon>Gunneridae</taxon>
        <taxon>Pentapetalae</taxon>
        <taxon>rosids</taxon>
        <taxon>fabids</taxon>
        <taxon>Rosales</taxon>
        <taxon>Rosaceae</taxon>
        <taxon>Amygdaloideae</taxon>
        <taxon>Amygdaleae</taxon>
        <taxon>Prunus</taxon>
    </lineage>
</organism>
<dbReference type="EMBL" id="AP019297">
    <property type="protein sequence ID" value="BBG94212.1"/>
    <property type="molecule type" value="Genomic_DNA"/>
</dbReference>
<accession>A0A4Y1QQT2</accession>
<protein>
    <submittedName>
        <fullName evidence="1">Zinc knuckle CCHC-type family protein</fullName>
    </submittedName>
</protein>
<name>A0A4Y1QQT2_PRUDU</name>
<reference evidence="1" key="1">
    <citation type="journal article" date="2019" name="Science">
        <title>Mutation of a bHLH transcription factor allowed almond domestication.</title>
        <authorList>
            <person name="Sanchez-Perez R."/>
            <person name="Pavan S."/>
            <person name="Mazzeo R."/>
            <person name="Moldovan C."/>
            <person name="Aiese Cigliano R."/>
            <person name="Del Cueto J."/>
            <person name="Ricciardi F."/>
            <person name="Lotti C."/>
            <person name="Ricciardi L."/>
            <person name="Dicenta F."/>
            <person name="Lopez-Marques R.L."/>
            <person name="Lindberg Moller B."/>
        </authorList>
    </citation>
    <scope>NUCLEOTIDE SEQUENCE</scope>
</reference>